<reference evidence="6 7" key="1">
    <citation type="journal article" date="2014" name="Mol. Biol. Evol.">
        <title>Massive expansion of Ubiquitination-related gene families within the Chlamydiae.</title>
        <authorList>
            <person name="Domman D."/>
            <person name="Collingro A."/>
            <person name="Lagkouvardos I."/>
            <person name="Gehre L."/>
            <person name="Weinmaier T."/>
            <person name="Rattei T."/>
            <person name="Subtil A."/>
            <person name="Horn M."/>
        </authorList>
    </citation>
    <scope>NUCLEOTIDE SEQUENCE [LARGE SCALE GENOMIC DNA]</scope>
    <source>
        <strain evidence="6 7">OEW1</strain>
    </source>
</reference>
<dbReference type="EMBL" id="JSAM01000038">
    <property type="protein sequence ID" value="KIA78121.1"/>
    <property type="molecule type" value="Genomic_DNA"/>
</dbReference>
<keyword evidence="5" id="KW-0233">DNA recombination</keyword>
<evidence type="ECO:0000256" key="1">
    <source>
        <dbReference type="ARBA" id="ARBA00002190"/>
    </source>
</evidence>
<name>A0A0C1C3P5_9BACT</name>
<comment type="caution">
    <text evidence="6">The sequence shown here is derived from an EMBL/GenBank/DDBJ whole genome shotgun (WGS) entry which is preliminary data.</text>
</comment>
<evidence type="ECO:0000256" key="5">
    <source>
        <dbReference type="ARBA" id="ARBA00023172"/>
    </source>
</evidence>
<dbReference type="AlphaFoldDB" id="A0A0C1C3P5"/>
<proteinExistence type="inferred from homology"/>
<dbReference type="PATRIC" id="fig|83552.4.peg.680"/>
<evidence type="ECO:0000313" key="6">
    <source>
        <dbReference type="EMBL" id="KIA78121.1"/>
    </source>
</evidence>
<dbReference type="Proteomes" id="UP000031307">
    <property type="component" value="Unassembled WGS sequence"/>
</dbReference>
<evidence type="ECO:0008006" key="8">
    <source>
        <dbReference type="Google" id="ProtNLM"/>
    </source>
</evidence>
<keyword evidence="3" id="KW-0815">Transposition</keyword>
<protein>
    <recommendedName>
        <fullName evidence="8">Mutator family transposase</fullName>
    </recommendedName>
</protein>
<comment type="similarity">
    <text evidence="2">Belongs to the transposase mutator family.</text>
</comment>
<evidence type="ECO:0000256" key="4">
    <source>
        <dbReference type="ARBA" id="ARBA00023125"/>
    </source>
</evidence>
<dbReference type="Pfam" id="PF00872">
    <property type="entry name" value="Transposase_mut"/>
    <property type="match status" value="1"/>
</dbReference>
<dbReference type="InterPro" id="IPR001207">
    <property type="entry name" value="Transposase_mutator"/>
</dbReference>
<accession>A0A0C1C3P5</accession>
<comment type="function">
    <text evidence="1">Required for the transposition of the insertion element.</text>
</comment>
<organism evidence="6 7">
    <name type="scientific">Parachlamydia acanthamoebae</name>
    <dbReference type="NCBI Taxonomy" id="83552"/>
    <lineage>
        <taxon>Bacteria</taxon>
        <taxon>Pseudomonadati</taxon>
        <taxon>Chlamydiota</taxon>
        <taxon>Chlamydiia</taxon>
        <taxon>Parachlamydiales</taxon>
        <taxon>Parachlamydiaceae</taxon>
        <taxon>Parachlamydia</taxon>
    </lineage>
</organism>
<dbReference type="GO" id="GO:0006313">
    <property type="term" value="P:DNA transposition"/>
    <property type="evidence" value="ECO:0007669"/>
    <property type="project" value="InterPro"/>
</dbReference>
<sequence length="62" mass="7431">MYMAPRKMDGLKAFEKFIRTYESKYPKAYECLKKDKDQLFSFYDFPGMHGQHIRTTNPIEST</sequence>
<evidence type="ECO:0000256" key="3">
    <source>
        <dbReference type="ARBA" id="ARBA00022578"/>
    </source>
</evidence>
<dbReference type="GO" id="GO:0003677">
    <property type="term" value="F:DNA binding"/>
    <property type="evidence" value="ECO:0007669"/>
    <property type="project" value="UniProtKB-KW"/>
</dbReference>
<gene>
    <name evidence="6" type="ORF">DB43_ET00010</name>
</gene>
<dbReference type="GO" id="GO:0004803">
    <property type="term" value="F:transposase activity"/>
    <property type="evidence" value="ECO:0007669"/>
    <property type="project" value="InterPro"/>
</dbReference>
<keyword evidence="4" id="KW-0238">DNA-binding</keyword>
<evidence type="ECO:0000313" key="7">
    <source>
        <dbReference type="Proteomes" id="UP000031307"/>
    </source>
</evidence>
<evidence type="ECO:0000256" key="2">
    <source>
        <dbReference type="ARBA" id="ARBA00010961"/>
    </source>
</evidence>